<dbReference type="CDD" id="cd06558">
    <property type="entry name" value="crotonase-like"/>
    <property type="match status" value="1"/>
</dbReference>
<protein>
    <submittedName>
        <fullName evidence="4">Enoyl-CoA hydratase</fullName>
        <ecNumber evidence="4">4.2.1.17</ecNumber>
    </submittedName>
</protein>
<evidence type="ECO:0000256" key="1">
    <source>
        <dbReference type="ARBA" id="ARBA00005254"/>
    </source>
</evidence>
<dbReference type="PANTHER" id="PTHR11941">
    <property type="entry name" value="ENOYL-COA HYDRATASE-RELATED"/>
    <property type="match status" value="1"/>
</dbReference>
<proteinExistence type="inferred from homology"/>
<dbReference type="InterPro" id="IPR029045">
    <property type="entry name" value="ClpP/crotonase-like_dom_sf"/>
</dbReference>
<dbReference type="FunFam" id="1.10.12.10:FF:000001">
    <property type="entry name" value="Probable enoyl-CoA hydratase, mitochondrial"/>
    <property type="match status" value="1"/>
</dbReference>
<dbReference type="PROSITE" id="PS00166">
    <property type="entry name" value="ENOYL_COA_HYDRATASE"/>
    <property type="match status" value="1"/>
</dbReference>
<dbReference type="PANTHER" id="PTHR11941:SF54">
    <property type="entry name" value="ENOYL-COA HYDRATASE, MITOCHONDRIAL"/>
    <property type="match status" value="1"/>
</dbReference>
<dbReference type="RefSeq" id="WP_096751495.1">
    <property type="nucleotide sequence ID" value="NZ_CADEPO010000003.1"/>
</dbReference>
<gene>
    <name evidence="4" type="ORF">CRM94_13450</name>
</gene>
<dbReference type="InterPro" id="IPR001753">
    <property type="entry name" value="Enoyl-CoA_hydra/iso"/>
</dbReference>
<comment type="similarity">
    <text evidence="1 3">Belongs to the enoyl-CoA hydratase/isomerase family.</text>
</comment>
<sequence>MTDSCIKQERHGKVSLISLSSRNPLNPLTDQLIDGLVEALTINETDPDIHASVITGSDKAFAAGADIVGMSKLDYATAFELDYIGRNWDALRTLRKPLVAAVRGYALGGGCELAMMCDVVIAASDAIFGQPEIKLGIVPGAGGTQRLPRALGKASAMLMCLTGEPITAQQALAGGLVAKVVAPDQLIDAAMLVAGQVARHSLPVIVAIKEAVNRAFETSLSEGLLFERRSFHAGFSLADQKEGMAAFIERRPAKFDNR</sequence>
<dbReference type="Gene3D" id="1.10.12.10">
    <property type="entry name" value="Lyase 2-enoyl-coa Hydratase, Chain A, domain 2"/>
    <property type="match status" value="1"/>
</dbReference>
<dbReference type="Pfam" id="PF00378">
    <property type="entry name" value="ECH_1"/>
    <property type="match status" value="1"/>
</dbReference>
<accession>A0A2A7SHS4</accession>
<evidence type="ECO:0000256" key="3">
    <source>
        <dbReference type="RuleBase" id="RU003707"/>
    </source>
</evidence>
<organism evidence="4 5">
    <name type="scientific">Burkholderia gladioli</name>
    <name type="common">Pseudomonas marginata</name>
    <name type="synonym">Phytomonas marginata</name>
    <dbReference type="NCBI Taxonomy" id="28095"/>
    <lineage>
        <taxon>Bacteria</taxon>
        <taxon>Pseudomonadati</taxon>
        <taxon>Pseudomonadota</taxon>
        <taxon>Betaproteobacteria</taxon>
        <taxon>Burkholderiales</taxon>
        <taxon>Burkholderiaceae</taxon>
        <taxon>Burkholderia</taxon>
    </lineage>
</organism>
<dbReference type="EMBL" id="PDDY01000001">
    <property type="protein sequence ID" value="PEH43066.1"/>
    <property type="molecule type" value="Genomic_DNA"/>
</dbReference>
<dbReference type="SUPFAM" id="SSF52096">
    <property type="entry name" value="ClpP/crotonase"/>
    <property type="match status" value="1"/>
</dbReference>
<dbReference type="AlphaFoldDB" id="A0A2A7SHS4"/>
<dbReference type="InterPro" id="IPR018376">
    <property type="entry name" value="Enoyl-CoA_hyd/isom_CS"/>
</dbReference>
<evidence type="ECO:0000313" key="5">
    <source>
        <dbReference type="Proteomes" id="UP000220629"/>
    </source>
</evidence>
<dbReference type="Gene3D" id="3.90.226.10">
    <property type="entry name" value="2-enoyl-CoA Hydratase, Chain A, domain 1"/>
    <property type="match status" value="1"/>
</dbReference>
<evidence type="ECO:0000313" key="4">
    <source>
        <dbReference type="EMBL" id="PEH43066.1"/>
    </source>
</evidence>
<keyword evidence="2 4" id="KW-0456">Lyase</keyword>
<comment type="caution">
    <text evidence="4">The sequence shown here is derived from an EMBL/GenBank/DDBJ whole genome shotgun (WGS) entry which is preliminary data.</text>
</comment>
<evidence type="ECO:0000256" key="2">
    <source>
        <dbReference type="ARBA" id="ARBA00023239"/>
    </source>
</evidence>
<dbReference type="InterPro" id="IPR014748">
    <property type="entry name" value="Enoyl-CoA_hydra_C"/>
</dbReference>
<dbReference type="Proteomes" id="UP000220629">
    <property type="component" value="Unassembled WGS sequence"/>
</dbReference>
<dbReference type="EC" id="4.2.1.17" evidence="4"/>
<dbReference type="GO" id="GO:0006635">
    <property type="term" value="P:fatty acid beta-oxidation"/>
    <property type="evidence" value="ECO:0007669"/>
    <property type="project" value="TreeGrafter"/>
</dbReference>
<dbReference type="FunFam" id="3.90.226.10:FF:000009">
    <property type="entry name" value="Carnitinyl-CoA dehydratase"/>
    <property type="match status" value="1"/>
</dbReference>
<name>A0A2A7SHS4_BURGA</name>
<reference evidence="5" key="1">
    <citation type="submission" date="2017-09" db="EMBL/GenBank/DDBJ databases">
        <title>FDA dAtabase for Regulatory Grade micrObial Sequences (FDA-ARGOS): Supporting development and validation of Infectious Disease Dx tests.</title>
        <authorList>
            <person name="Minogue T."/>
            <person name="Wolcott M."/>
            <person name="Wasieloski L."/>
            <person name="Aguilar W."/>
            <person name="Moore D."/>
            <person name="Tallon L."/>
            <person name="Sadzewicz L."/>
            <person name="Ott S."/>
            <person name="Zhao X."/>
            <person name="Nagaraj S."/>
            <person name="Vavikolanu K."/>
            <person name="Aluvathingal J."/>
            <person name="Nadendla S."/>
            <person name="Sichtig H."/>
        </authorList>
    </citation>
    <scope>NUCLEOTIDE SEQUENCE [LARGE SCALE GENOMIC DNA]</scope>
    <source>
        <strain evidence="5">FDAARGOS_390</strain>
    </source>
</reference>
<dbReference type="GO" id="GO:0004300">
    <property type="term" value="F:enoyl-CoA hydratase activity"/>
    <property type="evidence" value="ECO:0007669"/>
    <property type="project" value="UniProtKB-EC"/>
</dbReference>